<dbReference type="InterPro" id="IPR005479">
    <property type="entry name" value="CPAse_ATP-bd"/>
</dbReference>
<dbReference type="RefSeq" id="WP_179445113.1">
    <property type="nucleotide sequence ID" value="NZ_JACBZS010000001.1"/>
</dbReference>
<evidence type="ECO:0000313" key="9">
    <source>
        <dbReference type="EMBL" id="NYI71268.1"/>
    </source>
</evidence>
<dbReference type="SUPFAM" id="SSF52440">
    <property type="entry name" value="PreATP-grasp domain"/>
    <property type="match status" value="1"/>
</dbReference>
<keyword evidence="4" id="KW-0547">Nucleotide-binding</keyword>
<dbReference type="Pfam" id="PF02785">
    <property type="entry name" value="Biotin_carb_C"/>
    <property type="match status" value="1"/>
</dbReference>
<comment type="function">
    <text evidence="1">This protein is a component of the acetyl coenzyme A carboxylase complex; first, biotin carboxylase catalyzes the carboxylation of the carrier protein and then the transcarboxylase transfers the carboxyl group to form malonyl-CoA.</text>
</comment>
<evidence type="ECO:0000259" key="8">
    <source>
        <dbReference type="PROSITE" id="PS50979"/>
    </source>
</evidence>
<dbReference type="Pfam" id="PF02786">
    <property type="entry name" value="CPSase_L_D2"/>
    <property type="match status" value="1"/>
</dbReference>
<feature type="compositionally biased region" description="Low complexity" evidence="7">
    <location>
        <begin position="399"/>
        <end position="410"/>
    </location>
</feature>
<dbReference type="SUPFAM" id="SSF56059">
    <property type="entry name" value="Glutathione synthetase ATP-binding domain-like"/>
    <property type="match status" value="1"/>
</dbReference>
<keyword evidence="3" id="KW-0436">Ligase</keyword>
<accession>A0A7Z0IL66</accession>
<keyword evidence="5" id="KW-0067">ATP-binding</keyword>
<dbReference type="Gene3D" id="3.30.470.20">
    <property type="entry name" value="ATP-grasp fold, B domain"/>
    <property type="match status" value="1"/>
</dbReference>
<proteinExistence type="predicted"/>
<dbReference type="PANTHER" id="PTHR48095:SF2">
    <property type="entry name" value="BIOTIN CARBOXYLASE, CHLOROPLASTIC"/>
    <property type="match status" value="1"/>
</dbReference>
<dbReference type="SMART" id="SM00878">
    <property type="entry name" value="Biotin_carb_C"/>
    <property type="match status" value="1"/>
</dbReference>
<evidence type="ECO:0000256" key="3">
    <source>
        <dbReference type="ARBA" id="ARBA00022598"/>
    </source>
</evidence>
<dbReference type="EC" id="6.3.4.14" evidence="2"/>
<dbReference type="InterPro" id="IPR005481">
    <property type="entry name" value="BC-like_N"/>
</dbReference>
<evidence type="ECO:0000256" key="2">
    <source>
        <dbReference type="ARBA" id="ARBA00013263"/>
    </source>
</evidence>
<dbReference type="Proteomes" id="UP000527616">
    <property type="component" value="Unassembled WGS sequence"/>
</dbReference>
<feature type="region of interest" description="Disordered" evidence="7">
    <location>
        <begin position="376"/>
        <end position="410"/>
    </location>
</feature>
<comment type="catalytic activity">
    <reaction evidence="6">
        <text>N(6)-biotinyl-L-lysyl-[protein] + hydrogencarbonate + ATP = N(6)-carboxybiotinyl-L-lysyl-[protein] + ADP + phosphate + H(+)</text>
        <dbReference type="Rhea" id="RHEA:13501"/>
        <dbReference type="Rhea" id="RHEA-COMP:10505"/>
        <dbReference type="Rhea" id="RHEA-COMP:10506"/>
        <dbReference type="ChEBI" id="CHEBI:15378"/>
        <dbReference type="ChEBI" id="CHEBI:17544"/>
        <dbReference type="ChEBI" id="CHEBI:30616"/>
        <dbReference type="ChEBI" id="CHEBI:43474"/>
        <dbReference type="ChEBI" id="CHEBI:83144"/>
        <dbReference type="ChEBI" id="CHEBI:83145"/>
        <dbReference type="ChEBI" id="CHEBI:456216"/>
        <dbReference type="EC" id="6.3.4.14"/>
    </reaction>
</comment>
<protein>
    <recommendedName>
        <fullName evidence="2">biotin carboxylase</fullName>
        <ecNumber evidence="2">6.3.4.14</ecNumber>
    </recommendedName>
</protein>
<evidence type="ECO:0000256" key="4">
    <source>
        <dbReference type="ARBA" id="ARBA00022741"/>
    </source>
</evidence>
<dbReference type="InterPro" id="IPR051602">
    <property type="entry name" value="ACC_Biotin_Carboxylase"/>
</dbReference>
<gene>
    <name evidence="9" type="ORF">GGQ54_001828</name>
</gene>
<feature type="domain" description="Biotin carboxylation" evidence="8">
    <location>
        <begin position="1"/>
        <end position="371"/>
    </location>
</feature>
<evidence type="ECO:0000256" key="1">
    <source>
        <dbReference type="ARBA" id="ARBA00003761"/>
    </source>
</evidence>
<keyword evidence="10" id="KW-1185">Reference proteome</keyword>
<dbReference type="GO" id="GO:0004075">
    <property type="term" value="F:biotin carboxylase activity"/>
    <property type="evidence" value="ECO:0007669"/>
    <property type="project" value="UniProtKB-EC"/>
</dbReference>
<sequence length="410" mass="42373">MRRVLIADRGPIAARIARACADSGLTSIAVYADADFDARHVRLADEAYAVPGATPARSYLSGDGIIAAARAARADAVHPGSGGLADSADFARAVRAAGFTWLGRPPEFVDRAPTPGRGSPRSRRIEVPVLADPYGTVVALGTRDASVQRRGGSLIDEAPAPALGAELERELRAAAVAAYTARGPVGRGLSGPGLINGASVAFRLDADGTPSLLDVSFRLTPAHAATEETTGIDLVVAGLRVGSGARLDPALAEQRPRGHAITFRISAEDPGRGFLPAAGVVRGVAPPGGPGVRLDSGIEAGSAVPGFDPLLATLTVWGPDRPAALARARRALGEFDVAGVPTVLSFHRAVLDQPAFAESERYRVHESWLETEFAAPLPDFPAGREPDADIGRTPILIDGRPGTLGLPGPR</sequence>
<dbReference type="InterPro" id="IPR011764">
    <property type="entry name" value="Biotin_carboxylation_dom"/>
</dbReference>
<evidence type="ECO:0000256" key="5">
    <source>
        <dbReference type="ARBA" id="ARBA00022840"/>
    </source>
</evidence>
<dbReference type="GO" id="GO:0005524">
    <property type="term" value="F:ATP binding"/>
    <property type="evidence" value="ECO:0007669"/>
    <property type="project" value="UniProtKB-KW"/>
</dbReference>
<dbReference type="EMBL" id="JACBZS010000001">
    <property type="protein sequence ID" value="NYI71268.1"/>
    <property type="molecule type" value="Genomic_DNA"/>
</dbReference>
<dbReference type="AlphaFoldDB" id="A0A7Z0IL66"/>
<dbReference type="Pfam" id="PF00289">
    <property type="entry name" value="Biotin_carb_N"/>
    <property type="match status" value="1"/>
</dbReference>
<comment type="caution">
    <text evidence="9">The sequence shown here is derived from an EMBL/GenBank/DDBJ whole genome shotgun (WGS) entry which is preliminary data.</text>
</comment>
<organism evidence="9 10">
    <name type="scientific">Naumannella cuiyingiana</name>
    <dbReference type="NCBI Taxonomy" id="1347891"/>
    <lineage>
        <taxon>Bacteria</taxon>
        <taxon>Bacillati</taxon>
        <taxon>Actinomycetota</taxon>
        <taxon>Actinomycetes</taxon>
        <taxon>Propionibacteriales</taxon>
        <taxon>Propionibacteriaceae</taxon>
        <taxon>Naumannella</taxon>
    </lineage>
</organism>
<evidence type="ECO:0000313" key="10">
    <source>
        <dbReference type="Proteomes" id="UP000527616"/>
    </source>
</evidence>
<dbReference type="InterPro" id="IPR005482">
    <property type="entry name" value="Biotin_COase_C"/>
</dbReference>
<dbReference type="InterPro" id="IPR016185">
    <property type="entry name" value="PreATP-grasp_dom_sf"/>
</dbReference>
<reference evidence="9 10" key="1">
    <citation type="submission" date="2020-07" db="EMBL/GenBank/DDBJ databases">
        <title>Sequencing the genomes of 1000 actinobacteria strains.</title>
        <authorList>
            <person name="Klenk H.-P."/>
        </authorList>
    </citation>
    <scope>NUCLEOTIDE SEQUENCE [LARGE SCALE GENOMIC DNA]</scope>
    <source>
        <strain evidence="9 10">DSM 103164</strain>
    </source>
</reference>
<dbReference type="PROSITE" id="PS50979">
    <property type="entry name" value="BC"/>
    <property type="match status" value="1"/>
</dbReference>
<evidence type="ECO:0000256" key="7">
    <source>
        <dbReference type="SAM" id="MobiDB-lite"/>
    </source>
</evidence>
<name>A0A7Z0IL66_9ACTN</name>
<dbReference type="PANTHER" id="PTHR48095">
    <property type="entry name" value="PYRUVATE CARBOXYLASE SUBUNIT A"/>
    <property type="match status" value="1"/>
</dbReference>
<dbReference type="InterPro" id="IPR011054">
    <property type="entry name" value="Rudment_hybrid_motif"/>
</dbReference>
<evidence type="ECO:0000256" key="6">
    <source>
        <dbReference type="ARBA" id="ARBA00048600"/>
    </source>
</evidence>
<dbReference type="SUPFAM" id="SSF51246">
    <property type="entry name" value="Rudiment single hybrid motif"/>
    <property type="match status" value="1"/>
</dbReference>